<comment type="caution">
    <text evidence="2">The sequence shown here is derived from an EMBL/GenBank/DDBJ whole genome shotgun (WGS) entry which is preliminary data.</text>
</comment>
<gene>
    <name evidence="2" type="ORF">JJB07_07670</name>
</gene>
<dbReference type="InterPro" id="IPR039564">
    <property type="entry name" value="Peptidase_C39-like"/>
</dbReference>
<dbReference type="RefSeq" id="WP_201633179.1">
    <property type="nucleotide sequence ID" value="NZ_JAEQNB010000002.1"/>
</dbReference>
<protein>
    <submittedName>
        <fullName evidence="2">C39 family peptidase</fullName>
    </submittedName>
</protein>
<feature type="domain" description="Peptidase C39-like" evidence="1">
    <location>
        <begin position="55"/>
        <end position="219"/>
    </location>
</feature>
<dbReference type="PIRSF" id="PIRSF032442">
    <property type="entry name" value="UCP032442"/>
    <property type="match status" value="1"/>
</dbReference>
<proteinExistence type="predicted"/>
<sequence length="249" mass="26818">MQSLGKTAWVLTGCLLLSGCGVSKEPTAGLPSVTEIAPLSVAASPTAVTAHEIANVPILKQGPELPTGCEATSLTMLLQYEGLNVDKTQVVSKLPTVAVPNYEGSDGDEMVGGDPNRGFVGDPFTDEGYGVFHEPIADVLAEYLPGRARDLSGKSFDEVLAALADDHPVVAWMAMDLADVSTAYVWKTEDGEEIQWKVPEHCVLLTGYEEHSVTVHDPYSGQIVHYDRERFRQVWEDMGSQAVTVQSKA</sequence>
<dbReference type="Proteomes" id="UP000602284">
    <property type="component" value="Unassembled WGS sequence"/>
</dbReference>
<dbReference type="InterPro" id="IPR016997">
    <property type="entry name" value="UCP032442"/>
</dbReference>
<organism evidence="2 3">
    <name type="scientific">Tumebacillus amylolyticus</name>
    <dbReference type="NCBI Taxonomy" id="2801339"/>
    <lineage>
        <taxon>Bacteria</taxon>
        <taxon>Bacillati</taxon>
        <taxon>Bacillota</taxon>
        <taxon>Bacilli</taxon>
        <taxon>Bacillales</taxon>
        <taxon>Alicyclobacillaceae</taxon>
        <taxon>Tumebacillus</taxon>
    </lineage>
</organism>
<dbReference type="Gene3D" id="3.90.70.10">
    <property type="entry name" value="Cysteine proteinases"/>
    <property type="match status" value="1"/>
</dbReference>
<name>A0ABS1J900_9BACL</name>
<dbReference type="EMBL" id="JAEQNB010000002">
    <property type="protein sequence ID" value="MBL0386524.1"/>
    <property type="molecule type" value="Genomic_DNA"/>
</dbReference>
<evidence type="ECO:0000259" key="1">
    <source>
        <dbReference type="Pfam" id="PF13529"/>
    </source>
</evidence>
<dbReference type="PROSITE" id="PS51257">
    <property type="entry name" value="PROKAR_LIPOPROTEIN"/>
    <property type="match status" value="1"/>
</dbReference>
<accession>A0ABS1J900</accession>
<evidence type="ECO:0000313" key="2">
    <source>
        <dbReference type="EMBL" id="MBL0386524.1"/>
    </source>
</evidence>
<dbReference type="Pfam" id="PF13529">
    <property type="entry name" value="Peptidase_C39_2"/>
    <property type="match status" value="1"/>
</dbReference>
<reference evidence="2 3" key="1">
    <citation type="submission" date="2021-01" db="EMBL/GenBank/DDBJ databases">
        <title>Tumebacillus sp. strain ITR2 16S ribosomal RNA gene Genome sequencing and assembly.</title>
        <authorList>
            <person name="Kang M."/>
        </authorList>
    </citation>
    <scope>NUCLEOTIDE SEQUENCE [LARGE SCALE GENOMIC DNA]</scope>
    <source>
        <strain evidence="2 3">ITR2</strain>
    </source>
</reference>
<dbReference type="PANTHER" id="PTHR37806:SF1">
    <property type="entry name" value="PEPTIDASE C39-LIKE DOMAIN-CONTAINING PROTEIN"/>
    <property type="match status" value="1"/>
</dbReference>
<keyword evidence="3" id="KW-1185">Reference proteome</keyword>
<evidence type="ECO:0000313" key="3">
    <source>
        <dbReference type="Proteomes" id="UP000602284"/>
    </source>
</evidence>
<dbReference type="PANTHER" id="PTHR37806">
    <property type="entry name" value="LMO0724 PROTEIN"/>
    <property type="match status" value="1"/>
</dbReference>